<feature type="region of interest" description="Disordered" evidence="1">
    <location>
        <begin position="1"/>
        <end position="26"/>
    </location>
</feature>
<name>A0AAW0MZQ9_9GOBI</name>
<feature type="compositionally biased region" description="Polar residues" evidence="1">
    <location>
        <begin position="10"/>
        <end position="24"/>
    </location>
</feature>
<comment type="caution">
    <text evidence="2">The sequence shown here is derived from an EMBL/GenBank/DDBJ whole genome shotgun (WGS) entry which is preliminary data.</text>
</comment>
<evidence type="ECO:0000313" key="2">
    <source>
        <dbReference type="EMBL" id="KAK7887249.1"/>
    </source>
</evidence>
<evidence type="ECO:0000313" key="3">
    <source>
        <dbReference type="Proteomes" id="UP001460270"/>
    </source>
</evidence>
<organism evidence="2 3">
    <name type="scientific">Mugilogobius chulae</name>
    <name type="common">yellowstripe goby</name>
    <dbReference type="NCBI Taxonomy" id="88201"/>
    <lineage>
        <taxon>Eukaryota</taxon>
        <taxon>Metazoa</taxon>
        <taxon>Chordata</taxon>
        <taxon>Craniata</taxon>
        <taxon>Vertebrata</taxon>
        <taxon>Euteleostomi</taxon>
        <taxon>Actinopterygii</taxon>
        <taxon>Neopterygii</taxon>
        <taxon>Teleostei</taxon>
        <taxon>Neoteleostei</taxon>
        <taxon>Acanthomorphata</taxon>
        <taxon>Gobiaria</taxon>
        <taxon>Gobiiformes</taxon>
        <taxon>Gobioidei</taxon>
        <taxon>Gobiidae</taxon>
        <taxon>Gobionellinae</taxon>
        <taxon>Mugilogobius</taxon>
    </lineage>
</organism>
<dbReference type="EMBL" id="JBBPFD010000019">
    <property type="protein sequence ID" value="KAK7887249.1"/>
    <property type="molecule type" value="Genomic_DNA"/>
</dbReference>
<keyword evidence="3" id="KW-1185">Reference proteome</keyword>
<protein>
    <submittedName>
        <fullName evidence="2">Uncharacterized protein</fullName>
    </submittedName>
</protein>
<reference evidence="3" key="1">
    <citation type="submission" date="2024-04" db="EMBL/GenBank/DDBJ databases">
        <title>Salinicola lusitanus LLJ914,a marine bacterium isolated from the Okinawa Trough.</title>
        <authorList>
            <person name="Li J."/>
        </authorList>
    </citation>
    <scope>NUCLEOTIDE SEQUENCE [LARGE SCALE GENOMIC DNA]</scope>
</reference>
<evidence type="ECO:0000256" key="1">
    <source>
        <dbReference type="SAM" id="MobiDB-lite"/>
    </source>
</evidence>
<dbReference type="Proteomes" id="UP001460270">
    <property type="component" value="Unassembled WGS sequence"/>
</dbReference>
<sequence length="128" mass="14339">MSQFRKDDVNGQSCQWSSAGTWTGSHKVAVETPPNYQLQSNRMVMVVTQSDIAAEESLVVDVSIPRNGNIRRNEHEKLEKTQGLEKAWNVKATVVPEVIDALGAGPPNRRSGYNRFLETHQSRKVQGY</sequence>
<gene>
    <name evidence="2" type="ORF">WMY93_026870</name>
</gene>
<accession>A0AAW0MZQ9</accession>
<dbReference type="AlphaFoldDB" id="A0AAW0MZQ9"/>
<proteinExistence type="predicted"/>